<reference evidence="1" key="1">
    <citation type="submission" date="2018-11" db="EMBL/GenBank/DDBJ databases">
        <authorList>
            <consortium name="Pathogen Informatics"/>
        </authorList>
    </citation>
    <scope>NUCLEOTIDE SEQUENCE</scope>
</reference>
<gene>
    <name evidence="1" type="ORF">PXEA_LOCUS37854</name>
</gene>
<dbReference type="EMBL" id="CAAALY010298203">
    <property type="protein sequence ID" value="VEL44414.1"/>
    <property type="molecule type" value="Genomic_DNA"/>
</dbReference>
<name>A0A448XT91_9PLAT</name>
<evidence type="ECO:0000313" key="2">
    <source>
        <dbReference type="Proteomes" id="UP000784294"/>
    </source>
</evidence>
<keyword evidence="2" id="KW-1185">Reference proteome</keyword>
<protein>
    <submittedName>
        <fullName evidence="1">Uncharacterized protein</fullName>
    </submittedName>
</protein>
<evidence type="ECO:0000313" key="1">
    <source>
        <dbReference type="EMBL" id="VEL44414.1"/>
    </source>
</evidence>
<dbReference type="AlphaFoldDB" id="A0A448XT91"/>
<dbReference type="Proteomes" id="UP000784294">
    <property type="component" value="Unassembled WGS sequence"/>
</dbReference>
<organism evidence="1 2">
    <name type="scientific">Protopolystoma xenopodis</name>
    <dbReference type="NCBI Taxonomy" id="117903"/>
    <lineage>
        <taxon>Eukaryota</taxon>
        <taxon>Metazoa</taxon>
        <taxon>Spiralia</taxon>
        <taxon>Lophotrochozoa</taxon>
        <taxon>Platyhelminthes</taxon>
        <taxon>Monogenea</taxon>
        <taxon>Polyopisthocotylea</taxon>
        <taxon>Polystomatidea</taxon>
        <taxon>Polystomatidae</taxon>
        <taxon>Protopolystoma</taxon>
    </lineage>
</organism>
<feature type="non-terminal residue" evidence="1">
    <location>
        <position position="95"/>
    </location>
</feature>
<feature type="non-terminal residue" evidence="1">
    <location>
        <position position="1"/>
    </location>
</feature>
<comment type="caution">
    <text evidence="1">The sequence shown here is derived from an EMBL/GenBank/DDBJ whole genome shotgun (WGS) entry which is preliminary data.</text>
</comment>
<sequence>IRHVVEGTAFRPAFQTGFSRAYLPFRLFCGQAELLSTVCCVGMLSAPDCRVGPSDGIGSDDDLAQSLANWTEVYRASHLRHWLYPGSGVSSAGRD</sequence>
<accession>A0A448XT91</accession>
<proteinExistence type="predicted"/>